<name>A0A9Q1GB36_SYNKA</name>
<evidence type="ECO:0000313" key="2">
    <source>
        <dbReference type="EMBL" id="KAJ8380298.1"/>
    </source>
</evidence>
<gene>
    <name evidence="2" type="ORF">SKAU_G00010760</name>
</gene>
<sequence length="89" mass="9843">MRLHQSKAPRKEAIGTLIANPPPQVHTHAHTHTPLCLEEGPVMFGQLRGDSSPEGRRHRTELRSHSGLAPRVPTWSGARLPLCELDQST</sequence>
<feature type="region of interest" description="Disordered" evidence="1">
    <location>
        <begin position="47"/>
        <end position="73"/>
    </location>
</feature>
<dbReference type="EMBL" id="JAINUF010000001">
    <property type="protein sequence ID" value="KAJ8380298.1"/>
    <property type="molecule type" value="Genomic_DNA"/>
</dbReference>
<proteinExistence type="predicted"/>
<keyword evidence="3" id="KW-1185">Reference proteome</keyword>
<evidence type="ECO:0000313" key="3">
    <source>
        <dbReference type="Proteomes" id="UP001152622"/>
    </source>
</evidence>
<evidence type="ECO:0000256" key="1">
    <source>
        <dbReference type="SAM" id="MobiDB-lite"/>
    </source>
</evidence>
<feature type="region of interest" description="Disordered" evidence="1">
    <location>
        <begin position="1"/>
        <end position="31"/>
    </location>
</feature>
<comment type="caution">
    <text evidence="2">The sequence shown here is derived from an EMBL/GenBank/DDBJ whole genome shotgun (WGS) entry which is preliminary data.</text>
</comment>
<accession>A0A9Q1GB36</accession>
<reference evidence="2" key="1">
    <citation type="journal article" date="2023" name="Science">
        <title>Genome structures resolve the early diversification of teleost fishes.</title>
        <authorList>
            <person name="Parey E."/>
            <person name="Louis A."/>
            <person name="Montfort J."/>
            <person name="Bouchez O."/>
            <person name="Roques C."/>
            <person name="Iampietro C."/>
            <person name="Lluch J."/>
            <person name="Castinel A."/>
            <person name="Donnadieu C."/>
            <person name="Desvignes T."/>
            <person name="Floi Bucao C."/>
            <person name="Jouanno E."/>
            <person name="Wen M."/>
            <person name="Mejri S."/>
            <person name="Dirks R."/>
            <person name="Jansen H."/>
            <person name="Henkel C."/>
            <person name="Chen W.J."/>
            <person name="Zahm M."/>
            <person name="Cabau C."/>
            <person name="Klopp C."/>
            <person name="Thompson A.W."/>
            <person name="Robinson-Rechavi M."/>
            <person name="Braasch I."/>
            <person name="Lecointre G."/>
            <person name="Bobe J."/>
            <person name="Postlethwait J.H."/>
            <person name="Berthelot C."/>
            <person name="Roest Crollius H."/>
            <person name="Guiguen Y."/>
        </authorList>
    </citation>
    <scope>NUCLEOTIDE SEQUENCE</scope>
    <source>
        <strain evidence="2">WJC10195</strain>
    </source>
</reference>
<organism evidence="2 3">
    <name type="scientific">Synaphobranchus kaupii</name>
    <name type="common">Kaup's arrowtooth eel</name>
    <dbReference type="NCBI Taxonomy" id="118154"/>
    <lineage>
        <taxon>Eukaryota</taxon>
        <taxon>Metazoa</taxon>
        <taxon>Chordata</taxon>
        <taxon>Craniata</taxon>
        <taxon>Vertebrata</taxon>
        <taxon>Euteleostomi</taxon>
        <taxon>Actinopterygii</taxon>
        <taxon>Neopterygii</taxon>
        <taxon>Teleostei</taxon>
        <taxon>Anguilliformes</taxon>
        <taxon>Synaphobranchidae</taxon>
        <taxon>Synaphobranchus</taxon>
    </lineage>
</organism>
<protein>
    <submittedName>
        <fullName evidence="2">Uncharacterized protein</fullName>
    </submittedName>
</protein>
<dbReference type="AlphaFoldDB" id="A0A9Q1GB36"/>
<dbReference type="Proteomes" id="UP001152622">
    <property type="component" value="Chromosome 1"/>
</dbReference>